<sequence>MTTTSRRKTQSGPTLIGSVQRALRLLNTTAEHGPMSAKQLARAVQLPLPTTYHLLRTLVHEGYLRHHSGEYSRPAAPGAPSQGVTQWVERLAQELDVAAYFAVYRAGEVEVVAMADAPGAPLVEEWADFNRTAHAHAVGQCLLAQLRDDERRDHLARHPVVPLTPYTLPDQRALQDRLRRRAPGSPVIEREEYTRGTVCAAVPITVGRSAAALALAVPAARGRELGRLAGELCERAEQVLLTSAFAVGSS</sequence>
<dbReference type="InterPro" id="IPR014757">
    <property type="entry name" value="Tscrpt_reg_IclR_C"/>
</dbReference>
<dbReference type="InterPro" id="IPR029016">
    <property type="entry name" value="GAF-like_dom_sf"/>
</dbReference>
<dbReference type="PANTHER" id="PTHR30136:SF24">
    <property type="entry name" value="HTH-TYPE TRANSCRIPTIONAL REPRESSOR ALLR"/>
    <property type="match status" value="1"/>
</dbReference>
<evidence type="ECO:0000256" key="1">
    <source>
        <dbReference type="ARBA" id="ARBA00023015"/>
    </source>
</evidence>
<dbReference type="EMBL" id="JBHTCF010000001">
    <property type="protein sequence ID" value="MFC7303478.1"/>
    <property type="molecule type" value="Genomic_DNA"/>
</dbReference>
<dbReference type="Proteomes" id="UP001596523">
    <property type="component" value="Unassembled WGS sequence"/>
</dbReference>
<reference evidence="7" key="1">
    <citation type="journal article" date="2019" name="Int. J. Syst. Evol. Microbiol.">
        <title>The Global Catalogue of Microorganisms (GCM) 10K type strain sequencing project: providing services to taxonomists for standard genome sequencing and annotation.</title>
        <authorList>
            <consortium name="The Broad Institute Genomics Platform"/>
            <consortium name="The Broad Institute Genome Sequencing Center for Infectious Disease"/>
            <person name="Wu L."/>
            <person name="Ma J."/>
        </authorList>
    </citation>
    <scope>NUCLEOTIDE SEQUENCE [LARGE SCALE GENOMIC DNA]</scope>
    <source>
        <strain evidence="7">SYNS20</strain>
    </source>
</reference>
<name>A0ABW2JBT3_9ACTN</name>
<dbReference type="InterPro" id="IPR005471">
    <property type="entry name" value="Tscrpt_reg_IclR_N"/>
</dbReference>
<dbReference type="SUPFAM" id="SSF55781">
    <property type="entry name" value="GAF domain-like"/>
    <property type="match status" value="1"/>
</dbReference>
<dbReference type="InterPro" id="IPR050707">
    <property type="entry name" value="HTH_MetabolicPath_Reg"/>
</dbReference>
<dbReference type="Gene3D" id="1.10.10.10">
    <property type="entry name" value="Winged helix-like DNA-binding domain superfamily/Winged helix DNA-binding domain"/>
    <property type="match status" value="1"/>
</dbReference>
<evidence type="ECO:0000256" key="2">
    <source>
        <dbReference type="ARBA" id="ARBA00023125"/>
    </source>
</evidence>
<keyword evidence="1" id="KW-0805">Transcription regulation</keyword>
<gene>
    <name evidence="6" type="ORF">ACFQVC_04515</name>
</gene>
<feature type="domain" description="IclR-ED" evidence="5">
    <location>
        <begin position="62"/>
        <end position="250"/>
    </location>
</feature>
<protein>
    <submittedName>
        <fullName evidence="6">IclR family transcriptional regulator</fullName>
    </submittedName>
</protein>
<evidence type="ECO:0000313" key="7">
    <source>
        <dbReference type="Proteomes" id="UP001596523"/>
    </source>
</evidence>
<dbReference type="InterPro" id="IPR036388">
    <property type="entry name" value="WH-like_DNA-bd_sf"/>
</dbReference>
<evidence type="ECO:0000259" key="5">
    <source>
        <dbReference type="PROSITE" id="PS51078"/>
    </source>
</evidence>
<accession>A0ABW2JBT3</accession>
<feature type="domain" description="HTH iclR-type" evidence="4">
    <location>
        <begin position="16"/>
        <end position="75"/>
    </location>
</feature>
<dbReference type="Pfam" id="PF01614">
    <property type="entry name" value="IclR_C"/>
    <property type="match status" value="1"/>
</dbReference>
<dbReference type="RefSeq" id="WP_381826617.1">
    <property type="nucleotide sequence ID" value="NZ_JBHTCF010000001.1"/>
</dbReference>
<organism evidence="6 7">
    <name type="scientific">Streptomyces monticola</name>
    <dbReference type="NCBI Taxonomy" id="2666263"/>
    <lineage>
        <taxon>Bacteria</taxon>
        <taxon>Bacillati</taxon>
        <taxon>Actinomycetota</taxon>
        <taxon>Actinomycetes</taxon>
        <taxon>Kitasatosporales</taxon>
        <taxon>Streptomycetaceae</taxon>
        <taxon>Streptomyces</taxon>
    </lineage>
</organism>
<keyword evidence="7" id="KW-1185">Reference proteome</keyword>
<dbReference type="PANTHER" id="PTHR30136">
    <property type="entry name" value="HELIX-TURN-HELIX TRANSCRIPTIONAL REGULATOR, ICLR FAMILY"/>
    <property type="match status" value="1"/>
</dbReference>
<proteinExistence type="predicted"/>
<evidence type="ECO:0000313" key="6">
    <source>
        <dbReference type="EMBL" id="MFC7303478.1"/>
    </source>
</evidence>
<evidence type="ECO:0000256" key="3">
    <source>
        <dbReference type="ARBA" id="ARBA00023163"/>
    </source>
</evidence>
<dbReference type="Gene3D" id="3.30.450.40">
    <property type="match status" value="1"/>
</dbReference>
<comment type="caution">
    <text evidence="6">The sequence shown here is derived from an EMBL/GenBank/DDBJ whole genome shotgun (WGS) entry which is preliminary data.</text>
</comment>
<dbReference type="PROSITE" id="PS51077">
    <property type="entry name" value="HTH_ICLR"/>
    <property type="match status" value="1"/>
</dbReference>
<dbReference type="InterPro" id="IPR036390">
    <property type="entry name" value="WH_DNA-bd_sf"/>
</dbReference>
<keyword evidence="3" id="KW-0804">Transcription</keyword>
<dbReference type="PROSITE" id="PS51078">
    <property type="entry name" value="ICLR_ED"/>
    <property type="match status" value="1"/>
</dbReference>
<evidence type="ECO:0000259" key="4">
    <source>
        <dbReference type="PROSITE" id="PS51077"/>
    </source>
</evidence>
<keyword evidence="2" id="KW-0238">DNA-binding</keyword>
<dbReference type="Pfam" id="PF09339">
    <property type="entry name" value="HTH_IclR"/>
    <property type="match status" value="1"/>
</dbReference>
<dbReference type="SUPFAM" id="SSF46785">
    <property type="entry name" value="Winged helix' DNA-binding domain"/>
    <property type="match status" value="1"/>
</dbReference>